<reference evidence="2 3" key="1">
    <citation type="journal article" date="2010" name="Environ. Microbiol.">
        <title>Genomic analysis of oceanic cyanobacterial myoviruses compared with T4-like myoviruses from diverse hosts and environments.</title>
        <authorList>
            <person name="Sullivan M.B."/>
            <person name="Huang K.H."/>
            <person name="Ignacio-Espinoza J.C."/>
            <person name="Berlin A.M."/>
            <person name="Kelly L."/>
            <person name="Weigele P.R."/>
            <person name="DeFrancesco A.S."/>
            <person name="Kern S.E."/>
            <person name="Thompson L.R."/>
            <person name="Young S."/>
            <person name="Yandava C."/>
            <person name="Fu R."/>
            <person name="Krastins B."/>
            <person name="Chase M."/>
            <person name="Sarracino D."/>
            <person name="Osburne M.S."/>
            <person name="Henn M.R."/>
            <person name="Chisholm S.W."/>
        </authorList>
    </citation>
    <scope>NUCLEOTIDE SEQUENCE [LARGE SCALE GENOMIC DNA]</scope>
    <source>
        <strain evidence="2">M4-259</strain>
    </source>
</reference>
<dbReference type="RefSeq" id="YP_004323465.1">
    <property type="nucleotide sequence ID" value="NC_015284.1"/>
</dbReference>
<sequence>MSFQINTDQQRITASGTKATGNWTNATYSRTAAGVGNIVSVAHGIIGTEKLYIDFTSGGEVDGTFTVTKVDDDNLSFTGSATSVITAGATLAYKRVRSLSIQGDESLEISVGTGALEKDAIFIGKNAQENVRVGINTTDPQYELDVEGQIRTTRSIISDTAQVTNLDIDTIINPALNLRAPNLINFEDTDVTSPTFGTTFYPTADTPPLSDQSRRVATTDFVYQVATNDTGGRVYVSQTIGSDLNDGRSAARPVKTIKKAAQIAYGLQKATPDPSDEYVTIIVSGGEYLEDNPISLPRNCSLVGDNLRRVIVRPQNQDRHMIKASNETYIFGVVFRDALQNASNPQSTVIHTWKYAFVFDDKQRLYYEPEVQQIPAAPGNKFRGDNIFKITFNNHTGSETTLVVGRFVQGGSSGTLGTIQSVNFTGPTASPNSTGDVTILITSGVDDVFQDAETVFYDAVAANIITDINNASVSDRFDVVDAESLRPELETISNQIYQHTIDTEVETVSFRGSLNYIDTTLDRITITAHGLLTGQQVLYSQDENTTPLPGLINGIRYWVRKVDDNTIELYDNEANSLASTSITQGRKDLTGVSSDDKLHELTTGNVMLDDNHIYIKKHQFATGDGVVYRQGKMGGIGGLVDGTAYFVYKESDNWFRLASSAANATQKDASGADNPVTLSLTSTGLGFQRFELQPQVLSITTIDTSLNTVATYNGPIFNLATSSVSSDFHDYEVGQEVNVYGFQNSAIDFGSSTNTAYSISGGLITVQVTGVDNTKTSAFFGNMATLGQAGVTFNFPTADARFSKTYHIGNWSTGTGTPSLPGNSDLGLGYARYNSSNTTITFVLKQANIDTASDVSTSSGTGVSILNNLEDLNGRKYITHRIERADGYSLQFVVRANISEISTGLNPTGDQSVVGSNNYVLASLRNSPYGFSKINISDRFRDGAENIKNNQEFIAEESVGYVKYYYESSATRGTALTIGGTNFGQVAATVARGITSWAVTGDKCKIKVQKGHNLYPSFSQHTPSTATYTASSGNVVVTINGHGFEVGDLIKFDPGALVFRCSMDSYSTLHAYPRQGDPAADKWLKITAKTTNTFTVNVGTSPTVNHQVSNATYNPTTGLMELTIGNHTLKAGTSIKMPVGAVTFSCAFGGGGQVNKSYPRSDFINPGGQVTNAAYNPTTGIMTVTTTSAHGLQNGNKIQLEDDSFSFTCTHGSGTKTYPRSTDPLSGRNIPVFNVTTNTFDIQTLDVVPSTNTTTHTFVSATSTAVKKKKDAKIYDEAVRIESVTATTITVQTLENTPSTNTDAHTFISAATNAVVSGGNYTHEFASAGTNSVKKALTSAVTIANSGNATVNGTHGISDIYDDREFTIDLTDSSADTQTGSAGTFTDNQQPFRTPNSKDQGNKYGDVSELLFANADMIAEYAVNKMLAANSGYNIPTGSTACYDDLRDFIQKCVAHNLKWGGNDRVYDQAKFYIDPGFSLTRDRYVEAFNYAKDACILAGRNLPLYRNPYSTKLQYYHLATLDTGAGTVRRDAATLIQNNLDFIANEAVQRYEFDNPGHRIPGANQNCVDDALDVLRAVTYNLAYGGNEQVYDAANLYVGSTFLDGEETESRAVFALVSSIAQQVVESQTVTVEGNHGFAQVTDNTNKGTTVEANLVAGFFTIVDTAIANDNMSHATRTVATAPSCANVISAITTFFSTLTTALGSGSTAGSVSGVTRTSSPGDQQCIDDVMKITRAFQYDLRYGGNSKIVEAANLYISGASGVQHVATEVTYTRAIFAAAKELCIDAIRNNLETGQFSQIPIRSNGSITVDSSAPECANVVSALTTNWGILDNVLSSGNAYSGTTTNPDPLVVEQDQSEFSFPLVNTFLDLPVIEASPYIQNSSLISFLGGSGCEIDGAKVATPNVPRPGLKQNSQGATVAQFDPQGKSMVANAFTIICFGGTAYNVSNDGYTQLVSVFAIFCQDGILTQSGGYSSVTNSASNFGTYALRSTGFRAEAYSFDIGVIDSITDDTDGNGVPTGRQIIQVSGTTLTGIPVEDYIIKVDGYTSSDPAVEHIILETELVSGSSGTQVVAKITTNRAMDFSQGGNRYQSTNDPSFAAGSLPLSNLVGAGIRFHRPSVTNSSSHTWEYSGSGNTYAALPQNGGVGLGTAYEAAEEKFGQVYTSGTNEFGDFKVGNFVTIFNRTGAISFVGTVSISELSSIKIVGGDITITGFSQDDNLGGTFASDSLLPTQASVRDYISNNLGPYLNQPYSTNAVPSALVQLTSSGKINIDQIPALRPFNITSVTSTAERLAIEDANAGDIAIETTATTFNVATASFNTANEQITIASHGINTGDLLTYTEGTTAIGGLATGSNYYAIKVDDNTIKLASTESNASANNPVDLGSGGAGTHQIKTQGVAISYILENDLESQFLAFTPNSAYTFSVGNIIVGSSTTARGTVSSYNDGQIFNFVISTAGDSYSGDFALTISAPDDTSNGVQAAATANVVNGSVTKVTITNGGKGYYTQPTVQAQVSSGTTAVIAAQIEGRVSINIANNIKFDAGDFILDQGLVNEATGTYAQSGTTITVTESTSHNLSNADLVYLDFTSGGSSDGFYTISLINSTQYSVTSPNSGTQSGNMARKRIIDLSRVINTSASNAANWTQLTSTNIDASNIVAGTIDPERLAGKGTANSYTFLRGDSSWEYALQSIRPTTQDALVVGGSLQDSSYIQSITITNGGTGYTNGTYQNIPLGGGNVSISSDSVARGTYIVSGGTITSATVTDSGTGYTGDFSVTIPSELGGGNGAILGAVKGTINRAFGNIEIDIRKGNNLTASSIVYGNYGVFRFRKDVTNQAVGNQDQGGFIIGNDGSVSIDQGQGSELNADLLDGSEGSFYQTADNIIFGTLDPARLANVTYSISISGTADTANRIFNETASLTSNPAPAQAANGVGAALRNNNADGLSDGGTTHGVVTYRREATGSAATQLGFTANNNLYIRGNSTGLAVYSNWFKIWSENNQGASSGMDSDKLDAKQGLWYQTGYNIGDTRGGITSPIGDMFLPEVLGKDKMVFENFYVNDTGNKFTLYIPDFHCNSGVGGNINNGGTYTIYSDVGATNNIGSIVVDSSGGVQEKTHTTGEIYSLVTGTIAFVGNNTNANVYVFGPNPGTKWTVSSSNKVSSGSTTIFGLRDNANGAKLQIGKSAVSTTPTIDFRSSGQAPNYDVQMIVSGGNGTDGNGAIRFNASDFTVNGNTVWHAGNDGSSSQLDAHYLDGYTQNTAAVANTIARRDASGHLTVNDLTGDQGIFTNNGTGTLSLADGNGITIGKATTNTAVIKGKNNSSVGYLRFGSDSNSLGYNGTYLNYNNITFRSGRIGIGDTNPGSPLEIVAEGNASSATAFADFRDGRSGYGRITFGADSSSAFMTFTDTDNDTGWQMGSDDNDQSWFAIRGFTTASGALNTAFQLNAKQNAALAIYSATGRVFINKGSSVSTGGGSQLTVGGSIEASSQLVSTVATGTAPLSVSSTTMINNLNADMLDGYEALNLPYLQGTVNQWILDAGGQARFYFSNNSHTYFRTGDDFFFRNDSDQTFASWDQGGRTHFHEPGSNSIQSTYRMQVTGDNGLNVNASEGLSSGQKSTVLRATGDKQWIDSYGIFKRNRQAISESVTISSSDNCMTAGPITINNGSTVTVSNGGAWAIV</sequence>
<feature type="compositionally biased region" description="Polar residues" evidence="1">
    <location>
        <begin position="1373"/>
        <end position="1399"/>
    </location>
</feature>
<accession>E3SSU6</accession>
<dbReference type="KEGG" id="vg:10327967"/>
<gene>
    <name evidence="2" type="ORF">PHM2_096</name>
</gene>
<dbReference type="GeneID" id="10327967"/>
<name>E3SSU6_9CAUD</name>
<organism evidence="2 3">
    <name type="scientific">Prochlorococcus phage P-HM2</name>
    <dbReference type="NCBI Taxonomy" id="445696"/>
    <lineage>
        <taxon>Viruses</taxon>
        <taxon>Duplodnaviria</taxon>
        <taxon>Heunggongvirae</taxon>
        <taxon>Uroviricota</taxon>
        <taxon>Caudoviricetes</taxon>
        <taxon>Eurybiavirus</taxon>
        <taxon>Eurybiavirus PHM2</taxon>
    </lineage>
</organism>
<feature type="region of interest" description="Disordered" evidence="1">
    <location>
        <begin position="1373"/>
        <end position="1400"/>
    </location>
</feature>
<proteinExistence type="predicted"/>
<evidence type="ECO:0000313" key="2">
    <source>
        <dbReference type="EMBL" id="ADO99874.1"/>
    </source>
</evidence>
<dbReference type="SUPFAM" id="SSF46458">
    <property type="entry name" value="Globin-like"/>
    <property type="match status" value="1"/>
</dbReference>
<keyword evidence="3" id="KW-1185">Reference proteome</keyword>
<dbReference type="Proteomes" id="UP000006538">
    <property type="component" value="Segment"/>
</dbReference>
<dbReference type="InterPro" id="IPR009050">
    <property type="entry name" value="Globin-like_sf"/>
</dbReference>
<protein>
    <submittedName>
        <fullName evidence="2">YapH protein</fullName>
    </submittedName>
</protein>
<evidence type="ECO:0000313" key="3">
    <source>
        <dbReference type="Proteomes" id="UP000006538"/>
    </source>
</evidence>
<dbReference type="EMBL" id="GU075905">
    <property type="protein sequence ID" value="ADO99874.1"/>
    <property type="molecule type" value="Genomic_DNA"/>
</dbReference>
<evidence type="ECO:0000256" key="1">
    <source>
        <dbReference type="SAM" id="MobiDB-lite"/>
    </source>
</evidence>